<comment type="caution">
    <text evidence="2">The sequence shown here is derived from an EMBL/GenBank/DDBJ whole genome shotgun (WGS) entry which is preliminary data.</text>
</comment>
<feature type="compositionally biased region" description="Low complexity" evidence="1">
    <location>
        <begin position="47"/>
        <end position="56"/>
    </location>
</feature>
<feature type="compositionally biased region" description="Low complexity" evidence="1">
    <location>
        <begin position="126"/>
        <end position="139"/>
    </location>
</feature>
<feature type="compositionally biased region" description="Low complexity" evidence="1">
    <location>
        <begin position="62"/>
        <end position="80"/>
    </location>
</feature>
<feature type="region of interest" description="Disordered" evidence="1">
    <location>
        <begin position="279"/>
        <end position="320"/>
    </location>
</feature>
<evidence type="ECO:0000256" key="1">
    <source>
        <dbReference type="SAM" id="MobiDB-lite"/>
    </source>
</evidence>
<dbReference type="EMBL" id="JAECZO010000159">
    <property type="protein sequence ID" value="KAK7198562.1"/>
    <property type="molecule type" value="Genomic_DNA"/>
</dbReference>
<sequence length="816" mass="85461">MEEEMSNRSRSPPLAQGVDEAAAATLPAARRTRRPCPSAPQVRRWGDSVPSSNSDVVDSHGAVSAASVRQPSSAASVSVSPLPRGHCVRGPRAAAVRAPRAAAQDGEDARLVDVGLSSVSPLRSAHATGPLAAGTTTAARPPSLLPARGAVGSTASPSPQPAGRWRRSASEAAAPSSQSDAPTTTSAAAAPRAALGAASLIASHLCGAPGVTEQEMRADERPDACVAGLGHDADVWARHLCEEQRLLHAQLGVAQARAAALEEEVRALRGGEAALAAEQPVAVGSRPSHDAVGGDAMLSSSHGSVHGEDGPSPSAADVRPGDAVVTADAAYRAELEALVYLLEQRTHSLHAESLQLQVQLEHRTNQLATAQRRHREHYSRLMSEQSVLERDHRKATEDVEELVGMLIVARAAERAALRRVEECELALEVSEARADAFAAALQPHASERDDDDNDDGSGGTPSWEPRTLGEPGDECASGLASYPPSSSAFVSFLEHQESGRAAAPRRVSLERPHMLAWRGMSRSTSPHIFSSPAASSLVVDSPTWLPAPPPLAGDVDAEVPPHHRLASPPPSAVPLHVDAAAAGSNDVVAGIPCALSTPMPSLAEDGAPAGDAAAAQLTWPSTPPPRCDVPVTICAEESATAADSSSSSRGGRASLHAPLVSSTTAQLTPRGVARRRHLLEQRLRALHRDPSDAVDERQVLHCRCQLLELEVRDRELAHAAERTEWEVAVQRADGVAGAVGEVEARVRQAAAASEKIKSLVHEMGRLWSNSLALEDEDISDDDVDVDAAGRAAEDAVAWRSGSGSAAERRRWRHGIA</sequence>
<dbReference type="Proteomes" id="UP001430356">
    <property type="component" value="Unassembled WGS sequence"/>
</dbReference>
<protein>
    <submittedName>
        <fullName evidence="2">Uncharacterized protein</fullName>
    </submittedName>
</protein>
<evidence type="ECO:0000313" key="3">
    <source>
        <dbReference type="Proteomes" id="UP001430356"/>
    </source>
</evidence>
<feature type="region of interest" description="Disordered" evidence="1">
    <location>
        <begin position="1"/>
        <end position="85"/>
    </location>
</feature>
<dbReference type="AlphaFoldDB" id="A0AAW0EYH8"/>
<gene>
    <name evidence="2" type="ORF">NESM_000818600</name>
</gene>
<feature type="region of interest" description="Disordered" evidence="1">
    <location>
        <begin position="441"/>
        <end position="480"/>
    </location>
</feature>
<organism evidence="2 3">
    <name type="scientific">Novymonas esmeraldas</name>
    <dbReference type="NCBI Taxonomy" id="1808958"/>
    <lineage>
        <taxon>Eukaryota</taxon>
        <taxon>Discoba</taxon>
        <taxon>Euglenozoa</taxon>
        <taxon>Kinetoplastea</taxon>
        <taxon>Metakinetoplastina</taxon>
        <taxon>Trypanosomatida</taxon>
        <taxon>Trypanosomatidae</taxon>
        <taxon>Novymonas</taxon>
    </lineage>
</organism>
<feature type="compositionally biased region" description="Low complexity" evidence="1">
    <location>
        <begin position="639"/>
        <end position="654"/>
    </location>
</feature>
<feature type="compositionally biased region" description="Low complexity" evidence="1">
    <location>
        <begin position="21"/>
        <end position="40"/>
    </location>
</feature>
<reference evidence="2 3" key="1">
    <citation type="journal article" date="2021" name="MBio">
        <title>A New Model Trypanosomatid, Novymonas esmeraldas: Genomic Perception of Its 'Candidatus Pandoraea novymonadis' Endosymbiont.</title>
        <authorList>
            <person name="Zakharova A."/>
            <person name="Saura A."/>
            <person name="Butenko A."/>
            <person name="Podesvova L."/>
            <person name="Warmusova S."/>
            <person name="Kostygov A.Y."/>
            <person name="Nenarokova A."/>
            <person name="Lukes J."/>
            <person name="Opperdoes F.R."/>
            <person name="Yurchenko V."/>
        </authorList>
    </citation>
    <scope>NUCLEOTIDE SEQUENCE [LARGE SCALE GENOMIC DNA]</scope>
    <source>
        <strain evidence="2 3">E262AT.01</strain>
    </source>
</reference>
<accession>A0AAW0EYH8</accession>
<feature type="region of interest" description="Disordered" evidence="1">
    <location>
        <begin position="126"/>
        <end position="190"/>
    </location>
</feature>
<evidence type="ECO:0000313" key="2">
    <source>
        <dbReference type="EMBL" id="KAK7198562.1"/>
    </source>
</evidence>
<name>A0AAW0EYH8_9TRYP</name>
<feature type="compositionally biased region" description="Low complexity" evidence="1">
    <location>
        <begin position="170"/>
        <end position="190"/>
    </location>
</feature>
<proteinExistence type="predicted"/>
<keyword evidence="3" id="KW-1185">Reference proteome</keyword>
<feature type="region of interest" description="Disordered" evidence="1">
    <location>
        <begin position="639"/>
        <end position="667"/>
    </location>
</feature>